<dbReference type="AlphaFoldDB" id="A0A164RJJ7"/>
<dbReference type="Proteomes" id="UP000076858">
    <property type="component" value="Unassembled WGS sequence"/>
</dbReference>
<comment type="caution">
    <text evidence="1">The sequence shown here is derived from an EMBL/GenBank/DDBJ whole genome shotgun (WGS) entry which is preliminary data.</text>
</comment>
<proteinExistence type="predicted"/>
<organism evidence="1 2">
    <name type="scientific">Daphnia magna</name>
    <dbReference type="NCBI Taxonomy" id="35525"/>
    <lineage>
        <taxon>Eukaryota</taxon>
        <taxon>Metazoa</taxon>
        <taxon>Ecdysozoa</taxon>
        <taxon>Arthropoda</taxon>
        <taxon>Crustacea</taxon>
        <taxon>Branchiopoda</taxon>
        <taxon>Diplostraca</taxon>
        <taxon>Cladocera</taxon>
        <taxon>Anomopoda</taxon>
        <taxon>Daphniidae</taxon>
        <taxon>Daphnia</taxon>
    </lineage>
</organism>
<dbReference type="EMBL" id="LRGB01002190">
    <property type="protein sequence ID" value="KZS08716.1"/>
    <property type="molecule type" value="Genomic_DNA"/>
</dbReference>
<keyword evidence="2" id="KW-1185">Reference proteome</keyword>
<evidence type="ECO:0000313" key="2">
    <source>
        <dbReference type="Proteomes" id="UP000076858"/>
    </source>
</evidence>
<evidence type="ECO:0000313" key="1">
    <source>
        <dbReference type="EMBL" id="KZS08716.1"/>
    </source>
</evidence>
<gene>
    <name evidence="1" type="ORF">APZ42_027406</name>
</gene>
<reference evidence="1 2" key="1">
    <citation type="submission" date="2016-03" db="EMBL/GenBank/DDBJ databases">
        <title>EvidentialGene: Evidence-directed Construction of Genes on Genomes.</title>
        <authorList>
            <person name="Gilbert D.G."/>
            <person name="Choi J.-H."/>
            <person name="Mockaitis K."/>
            <person name="Colbourne J."/>
            <person name="Pfrender M."/>
        </authorList>
    </citation>
    <scope>NUCLEOTIDE SEQUENCE [LARGE SCALE GENOMIC DNA]</scope>
    <source>
        <strain evidence="1 2">Xinb3</strain>
        <tissue evidence="1">Complete organism</tissue>
    </source>
</reference>
<protein>
    <submittedName>
        <fullName evidence="1">Uncharacterized protein</fullName>
    </submittedName>
</protein>
<sequence length="41" mass="4540">MDVDSGSCGLWINKSVGRKAVTTMTVHSKENPFLPKKFCNL</sequence>
<accession>A0A164RJJ7</accession>
<name>A0A164RJJ7_9CRUS</name>